<sequence>MLPNWVVGVYFSGVPLKAAVTVVSAEIVIVHWSFEEESQPDQPPNVDVVVVVTAVSVTVVPTS</sequence>
<comment type="caution">
    <text evidence="1">The sequence shown here is derived from an EMBL/GenBank/DDBJ whole genome shotgun (WGS) entry which is preliminary data.</text>
</comment>
<reference evidence="1 2" key="1">
    <citation type="submission" date="2015-02" db="EMBL/GenBank/DDBJ databases">
        <title>Single-cell genomics of uncultivated deep-branching MTB reveals a conserved set of magnetosome genes.</title>
        <authorList>
            <person name="Kolinko S."/>
            <person name="Richter M."/>
            <person name="Glockner F.O."/>
            <person name="Brachmann A."/>
            <person name="Schuler D."/>
        </authorList>
    </citation>
    <scope>NUCLEOTIDE SEQUENCE [LARGE SCALE GENOMIC DNA]</scope>
    <source>
        <strain evidence="1">TM-1</strain>
    </source>
</reference>
<proteinExistence type="predicted"/>
<evidence type="ECO:0000313" key="1">
    <source>
        <dbReference type="EMBL" id="KJU82997.1"/>
    </source>
</evidence>
<dbReference type="AlphaFoldDB" id="A0A0F3GMF0"/>
<gene>
    <name evidence="1" type="ORF">MBAV_004810</name>
</gene>
<organism evidence="1 2">
    <name type="scientific">Candidatus Magnetobacterium bavaricum</name>
    <dbReference type="NCBI Taxonomy" id="29290"/>
    <lineage>
        <taxon>Bacteria</taxon>
        <taxon>Pseudomonadati</taxon>
        <taxon>Nitrospirota</taxon>
        <taxon>Thermodesulfovibrionia</taxon>
        <taxon>Thermodesulfovibrionales</taxon>
        <taxon>Candidatus Magnetobacteriaceae</taxon>
        <taxon>Candidatus Magnetobacterium</taxon>
    </lineage>
</organism>
<evidence type="ECO:0000313" key="2">
    <source>
        <dbReference type="Proteomes" id="UP000033423"/>
    </source>
</evidence>
<accession>A0A0F3GMF0</accession>
<keyword evidence="2" id="KW-1185">Reference proteome</keyword>
<name>A0A0F3GMF0_9BACT</name>
<dbReference type="Proteomes" id="UP000033423">
    <property type="component" value="Unassembled WGS sequence"/>
</dbReference>
<dbReference type="EMBL" id="LACI01002091">
    <property type="protein sequence ID" value="KJU82997.1"/>
    <property type="molecule type" value="Genomic_DNA"/>
</dbReference>
<protein>
    <submittedName>
        <fullName evidence="1">Uncharacterized protein</fullName>
    </submittedName>
</protein>